<evidence type="ECO:0000256" key="2">
    <source>
        <dbReference type="ARBA" id="ARBA00023242"/>
    </source>
</evidence>
<dbReference type="PANTHER" id="PTHR45625:SF6">
    <property type="entry name" value="SPLICEOSOME-ASSOCIATED PROTEIN CWC27 HOMOLOG"/>
    <property type="match status" value="1"/>
</dbReference>
<dbReference type="GO" id="GO:0071013">
    <property type="term" value="C:catalytic step 2 spliceosome"/>
    <property type="evidence" value="ECO:0007669"/>
    <property type="project" value="TreeGrafter"/>
</dbReference>
<organism evidence="4 5">
    <name type="scientific">Emiliania huxleyi (strain CCMP1516)</name>
    <dbReference type="NCBI Taxonomy" id="280463"/>
    <lineage>
        <taxon>Eukaryota</taxon>
        <taxon>Haptista</taxon>
        <taxon>Haptophyta</taxon>
        <taxon>Prymnesiophyceae</taxon>
        <taxon>Isochrysidales</taxon>
        <taxon>Noelaerhabdaceae</taxon>
        <taxon>Emiliania</taxon>
    </lineage>
</organism>
<accession>A0A0D3JJZ0</accession>
<keyword evidence="5" id="KW-1185">Reference proteome</keyword>
<name>A0A0D3JJZ0_EMIH1</name>
<dbReference type="eggNOG" id="ENOG502SF18">
    <property type="taxonomic scope" value="Eukaryota"/>
</dbReference>
<dbReference type="Proteomes" id="UP000013827">
    <property type="component" value="Unassembled WGS sequence"/>
</dbReference>
<dbReference type="STRING" id="2903.R1EAU7"/>
<proteinExistence type="predicted"/>
<dbReference type="PaxDb" id="2903-EOD23825"/>
<evidence type="ECO:0000256" key="1">
    <source>
        <dbReference type="ARBA" id="ARBA00004123"/>
    </source>
</evidence>
<dbReference type="OMA" id="WDECRAF"/>
<dbReference type="EnsemblProtists" id="EOD23825">
    <property type="protein sequence ID" value="EOD23825"/>
    <property type="gene ID" value="EMIHUDRAFT_239073"/>
</dbReference>
<dbReference type="RefSeq" id="XP_005776254.1">
    <property type="nucleotide sequence ID" value="XM_005776197.1"/>
</dbReference>
<protein>
    <recommendedName>
        <fullName evidence="3">PPIase cyclophilin-type domain-containing protein</fullName>
    </recommendedName>
</protein>
<evidence type="ECO:0000313" key="5">
    <source>
        <dbReference type="Proteomes" id="UP000013827"/>
    </source>
</evidence>
<sequence length="198" mass="21596">MFLVAATAAPVPAAAPTLVCKTTVQVDDSSFTIELRPDWAPAGVERVLGMAKSGFFEQLPFFRMLPNFLVQFGISTSAEKQRHWQSQGNIRDDPRPAGVPFTDGILSFAGYGTDSRSTHLFITLGSQPGLGHRQWEVPVGRVVSGMPVVRAIYSGYGDAPDQGRMQPDRPDAAKYLADKFPKMDRIDRRGATLGVSQI</sequence>
<dbReference type="SUPFAM" id="SSF50891">
    <property type="entry name" value="Cyclophilin-like"/>
    <property type="match status" value="1"/>
</dbReference>
<comment type="subcellular location">
    <subcellularLocation>
        <location evidence="1">Nucleus</location>
    </subcellularLocation>
</comment>
<evidence type="ECO:0000259" key="3">
    <source>
        <dbReference type="PROSITE" id="PS50072"/>
    </source>
</evidence>
<dbReference type="Pfam" id="PF00160">
    <property type="entry name" value="Pro_isomerase"/>
    <property type="match status" value="1"/>
</dbReference>
<dbReference type="InterPro" id="IPR029000">
    <property type="entry name" value="Cyclophilin-like_dom_sf"/>
</dbReference>
<reference evidence="5" key="1">
    <citation type="journal article" date="2013" name="Nature">
        <title>Pan genome of the phytoplankton Emiliania underpins its global distribution.</title>
        <authorList>
            <person name="Read B.A."/>
            <person name="Kegel J."/>
            <person name="Klute M.J."/>
            <person name="Kuo A."/>
            <person name="Lefebvre S.C."/>
            <person name="Maumus F."/>
            <person name="Mayer C."/>
            <person name="Miller J."/>
            <person name="Monier A."/>
            <person name="Salamov A."/>
            <person name="Young J."/>
            <person name="Aguilar M."/>
            <person name="Claverie J.M."/>
            <person name="Frickenhaus S."/>
            <person name="Gonzalez K."/>
            <person name="Herman E.K."/>
            <person name="Lin Y.C."/>
            <person name="Napier J."/>
            <person name="Ogata H."/>
            <person name="Sarno A.F."/>
            <person name="Shmutz J."/>
            <person name="Schroeder D."/>
            <person name="de Vargas C."/>
            <person name="Verret F."/>
            <person name="von Dassow P."/>
            <person name="Valentin K."/>
            <person name="Van de Peer Y."/>
            <person name="Wheeler G."/>
            <person name="Dacks J.B."/>
            <person name="Delwiche C.F."/>
            <person name="Dyhrman S.T."/>
            <person name="Glockner G."/>
            <person name="John U."/>
            <person name="Richards T."/>
            <person name="Worden A.Z."/>
            <person name="Zhang X."/>
            <person name="Grigoriev I.V."/>
            <person name="Allen A.E."/>
            <person name="Bidle K."/>
            <person name="Borodovsky M."/>
            <person name="Bowler C."/>
            <person name="Brownlee C."/>
            <person name="Cock J.M."/>
            <person name="Elias M."/>
            <person name="Gladyshev V.N."/>
            <person name="Groth M."/>
            <person name="Guda C."/>
            <person name="Hadaegh A."/>
            <person name="Iglesias-Rodriguez M.D."/>
            <person name="Jenkins J."/>
            <person name="Jones B.M."/>
            <person name="Lawson T."/>
            <person name="Leese F."/>
            <person name="Lindquist E."/>
            <person name="Lobanov A."/>
            <person name="Lomsadze A."/>
            <person name="Malik S.B."/>
            <person name="Marsh M.E."/>
            <person name="Mackinder L."/>
            <person name="Mock T."/>
            <person name="Mueller-Roeber B."/>
            <person name="Pagarete A."/>
            <person name="Parker M."/>
            <person name="Probert I."/>
            <person name="Quesneville H."/>
            <person name="Raines C."/>
            <person name="Rensing S.A."/>
            <person name="Riano-Pachon D.M."/>
            <person name="Richier S."/>
            <person name="Rokitta S."/>
            <person name="Shiraiwa Y."/>
            <person name="Soanes D.M."/>
            <person name="van der Giezen M."/>
            <person name="Wahlund T.M."/>
            <person name="Williams B."/>
            <person name="Wilson W."/>
            <person name="Wolfe G."/>
            <person name="Wurch L.L."/>
        </authorList>
    </citation>
    <scope>NUCLEOTIDE SEQUENCE</scope>
</reference>
<reference evidence="4" key="2">
    <citation type="submission" date="2024-10" db="UniProtKB">
        <authorList>
            <consortium name="EnsemblProtists"/>
        </authorList>
    </citation>
    <scope>IDENTIFICATION</scope>
</reference>
<dbReference type="GO" id="GO:0003755">
    <property type="term" value="F:peptidyl-prolyl cis-trans isomerase activity"/>
    <property type="evidence" value="ECO:0007669"/>
    <property type="project" value="InterPro"/>
</dbReference>
<dbReference type="InterPro" id="IPR044666">
    <property type="entry name" value="Cyclophilin_A-like"/>
</dbReference>
<dbReference type="InterPro" id="IPR002130">
    <property type="entry name" value="Cyclophilin-type_PPIase_dom"/>
</dbReference>
<dbReference type="AlphaFoldDB" id="A0A0D3JJZ0"/>
<evidence type="ECO:0000313" key="4">
    <source>
        <dbReference type="EnsemblProtists" id="EOD23825"/>
    </source>
</evidence>
<dbReference type="PANTHER" id="PTHR45625">
    <property type="entry name" value="PEPTIDYL-PROLYL CIS-TRANS ISOMERASE-RELATED"/>
    <property type="match status" value="1"/>
</dbReference>
<dbReference type="Gene3D" id="2.40.100.10">
    <property type="entry name" value="Cyclophilin-like"/>
    <property type="match status" value="1"/>
</dbReference>
<dbReference type="PROSITE" id="PS50072">
    <property type="entry name" value="CSA_PPIASE_2"/>
    <property type="match status" value="1"/>
</dbReference>
<dbReference type="HOGENOM" id="CLU_118324_0_0_1"/>
<dbReference type="GeneID" id="17269369"/>
<feature type="domain" description="PPIase cyclophilin-type" evidence="3">
    <location>
        <begin position="31"/>
        <end position="178"/>
    </location>
</feature>
<keyword evidence="2" id="KW-0539">Nucleus</keyword>
<dbReference type="KEGG" id="ehx:EMIHUDRAFT_239073"/>